<accession>A0A6N3BBU0</accession>
<gene>
    <name evidence="4" type="ORF">SRLFYP117_00714</name>
</gene>
<dbReference type="AlphaFoldDB" id="A0A6N3BBU0"/>
<dbReference type="SMART" id="SM00248">
    <property type="entry name" value="ANK"/>
    <property type="match status" value="2"/>
</dbReference>
<reference evidence="4" key="1">
    <citation type="submission" date="2019-11" db="EMBL/GenBank/DDBJ databases">
        <authorList>
            <person name="Feng L."/>
        </authorList>
    </citation>
    <scope>NUCLEOTIDE SEQUENCE</scope>
    <source>
        <strain evidence="4">SrubneriLFYP117</strain>
    </source>
</reference>
<dbReference type="InterPro" id="IPR002110">
    <property type="entry name" value="Ankyrin_rpt"/>
</dbReference>
<evidence type="ECO:0000256" key="2">
    <source>
        <dbReference type="ARBA" id="ARBA00023043"/>
    </source>
</evidence>
<dbReference type="InterPro" id="IPR036770">
    <property type="entry name" value="Ankyrin_rpt-contain_sf"/>
</dbReference>
<name>A0A6N3BBU0_STROR</name>
<dbReference type="Pfam" id="PF12796">
    <property type="entry name" value="Ank_2"/>
    <property type="match status" value="1"/>
</dbReference>
<dbReference type="PANTHER" id="PTHR24171:SF9">
    <property type="entry name" value="ANKYRIN REPEAT DOMAIN-CONTAINING PROTEIN 39"/>
    <property type="match status" value="1"/>
</dbReference>
<dbReference type="Gene3D" id="1.25.40.20">
    <property type="entry name" value="Ankyrin repeat-containing domain"/>
    <property type="match status" value="2"/>
</dbReference>
<evidence type="ECO:0000256" key="3">
    <source>
        <dbReference type="PROSITE-ProRule" id="PRU00023"/>
    </source>
</evidence>
<proteinExistence type="predicted"/>
<organism evidence="4">
    <name type="scientific">Streptococcus oralis</name>
    <dbReference type="NCBI Taxonomy" id="1303"/>
    <lineage>
        <taxon>Bacteria</taxon>
        <taxon>Bacillati</taxon>
        <taxon>Bacillota</taxon>
        <taxon>Bacilli</taxon>
        <taxon>Lactobacillales</taxon>
        <taxon>Streptococcaceae</taxon>
        <taxon>Streptococcus</taxon>
    </lineage>
</organism>
<keyword evidence="1" id="KW-0677">Repeat</keyword>
<dbReference type="PANTHER" id="PTHR24171">
    <property type="entry name" value="ANKYRIN REPEAT DOMAIN-CONTAINING PROTEIN 39-RELATED"/>
    <property type="match status" value="1"/>
</dbReference>
<evidence type="ECO:0000256" key="1">
    <source>
        <dbReference type="ARBA" id="ARBA00022737"/>
    </source>
</evidence>
<evidence type="ECO:0000313" key="4">
    <source>
        <dbReference type="EMBL" id="VYT97732.1"/>
    </source>
</evidence>
<keyword evidence="2 3" id="KW-0040">ANK repeat</keyword>
<dbReference type="EMBL" id="CACRUL010000012">
    <property type="protein sequence ID" value="VYT97732.1"/>
    <property type="molecule type" value="Genomic_DNA"/>
</dbReference>
<sequence>MEKELLCILKKYETHPDFFGDTIKDINQVGGMDDTVLHIAARNNSLNDALVFLQNGALIDLKGDLGYTPLHYACMFGNIEVVKLLLDNGSDKNIQNEFGENAVSIAINSSSENKEKIVKLLNNFKKRK</sequence>
<protein>
    <submittedName>
        <fullName evidence="4">Ankyrin repeats (3 copies)</fullName>
    </submittedName>
</protein>
<dbReference type="PROSITE" id="PS50297">
    <property type="entry name" value="ANK_REP_REGION"/>
    <property type="match status" value="1"/>
</dbReference>
<dbReference type="RefSeq" id="WP_156676652.1">
    <property type="nucleotide sequence ID" value="NZ_CACRUL010000012.1"/>
</dbReference>
<feature type="repeat" description="ANK" evidence="3">
    <location>
        <begin position="65"/>
        <end position="97"/>
    </location>
</feature>
<dbReference type="SUPFAM" id="SSF48403">
    <property type="entry name" value="Ankyrin repeat"/>
    <property type="match status" value="1"/>
</dbReference>
<dbReference type="PROSITE" id="PS50088">
    <property type="entry name" value="ANK_REPEAT"/>
    <property type="match status" value="1"/>
</dbReference>